<feature type="transmembrane region" description="Helical" evidence="1">
    <location>
        <begin position="201"/>
        <end position="222"/>
    </location>
</feature>
<evidence type="ECO:0000313" key="3">
    <source>
        <dbReference type="Proteomes" id="UP001215533"/>
    </source>
</evidence>
<dbReference type="Proteomes" id="UP001215533">
    <property type="component" value="Chromosome"/>
</dbReference>
<reference evidence="2" key="1">
    <citation type="submission" date="2023-02" db="EMBL/GenBank/DDBJ databases">
        <title>Complete genome sequence of Lactobacillus curvatus CACC879 isolated from Pig feces.</title>
        <authorList>
            <person name="Park S."/>
            <person name="Park M.A."/>
            <person name="Kim D.-H."/>
            <person name="Kim Y."/>
        </authorList>
    </citation>
    <scope>NUCLEOTIDE SEQUENCE</scope>
    <source>
        <strain evidence="2">CACC879</strain>
    </source>
</reference>
<feature type="transmembrane region" description="Helical" evidence="1">
    <location>
        <begin position="176"/>
        <end position="195"/>
    </location>
</feature>
<accession>A0AAJ5REW8</accession>
<feature type="transmembrane region" description="Helical" evidence="1">
    <location>
        <begin position="43"/>
        <end position="62"/>
    </location>
</feature>
<dbReference type="AlphaFoldDB" id="A0AAJ5REW8"/>
<keyword evidence="1" id="KW-0812">Transmembrane</keyword>
<sequence>MSYTKFNRIFYKLINTILVILIGISLFFSLQSDILSIDKLSNLFIKFLFYFLIVLFISILFVKKKYLKSILIGLHKQESYIFWILFLSVFLYQLFLLHYLKASPNFDAGGLLSGIDHPKAANMSNYLSSNKNNRFIYFLNFFIGQLFGTDIKTFQFINILFIMASTLLTKIVGTKLFESTTTGYFAASLFMFYSGVQPLFLVPYTDTYCILPMLISILFLLIGFQSSTRTHISLYLLLSGIFFSICYLIRPSAIIFGIAIFMFILVNLKQPKVKQFIFWGIPSFLISMITVLFTFNIFISNQNIIRIDQSKEIPLTHFILLGSYGNPDIKDSLHGTWNQADVDLTLQQKSKSAMINVDLNAFSERTKQRGLSKTIKFYLQKYSNITDTGVIGYHRDGLWTKFKYDKNNTLVYKIQQIYSDHGIFRPNFNFIIQIIWLFTLFFMLCGLLKTPTWQFSVVSLTLFGGLLFLLIFESGGTKYLFQYIPFICFLSAVGFIQSANKFLKD</sequence>
<feature type="transmembrane region" description="Helical" evidence="1">
    <location>
        <begin position="9"/>
        <end position="31"/>
    </location>
</feature>
<feature type="transmembrane region" description="Helical" evidence="1">
    <location>
        <begin position="455"/>
        <end position="472"/>
    </location>
</feature>
<feature type="transmembrane region" description="Helical" evidence="1">
    <location>
        <begin position="135"/>
        <end position="164"/>
    </location>
</feature>
<keyword evidence="1" id="KW-1133">Transmembrane helix</keyword>
<keyword evidence="1" id="KW-0472">Membrane</keyword>
<organism evidence="2 3">
    <name type="scientific">Latilactobacillus curvatus</name>
    <name type="common">Lactobacillus curvatus</name>
    <dbReference type="NCBI Taxonomy" id="28038"/>
    <lineage>
        <taxon>Bacteria</taxon>
        <taxon>Bacillati</taxon>
        <taxon>Bacillota</taxon>
        <taxon>Bacilli</taxon>
        <taxon>Lactobacillales</taxon>
        <taxon>Lactobacillaceae</taxon>
        <taxon>Latilactobacillus</taxon>
    </lineage>
</organism>
<evidence type="ECO:0000313" key="2">
    <source>
        <dbReference type="EMBL" id="WDC91507.1"/>
    </source>
</evidence>
<evidence type="ECO:0008006" key="4">
    <source>
        <dbReference type="Google" id="ProtNLM"/>
    </source>
</evidence>
<protein>
    <recommendedName>
        <fullName evidence="4">Glycosyltransferase RgtA/B/C/D-like domain-containing protein</fullName>
    </recommendedName>
</protein>
<dbReference type="EMBL" id="CP117683">
    <property type="protein sequence ID" value="WDC91507.1"/>
    <property type="molecule type" value="Genomic_DNA"/>
</dbReference>
<name>A0AAJ5REW8_LATCU</name>
<feature type="transmembrane region" description="Helical" evidence="1">
    <location>
        <begin position="234"/>
        <end position="264"/>
    </location>
</feature>
<feature type="transmembrane region" description="Helical" evidence="1">
    <location>
        <begin position="276"/>
        <end position="299"/>
    </location>
</feature>
<feature type="transmembrane region" description="Helical" evidence="1">
    <location>
        <begin position="82"/>
        <end position="100"/>
    </location>
</feature>
<gene>
    <name evidence="2" type="ORF">PSR33_04735</name>
</gene>
<feature type="transmembrane region" description="Helical" evidence="1">
    <location>
        <begin position="479"/>
        <end position="499"/>
    </location>
</feature>
<evidence type="ECO:0000256" key="1">
    <source>
        <dbReference type="SAM" id="Phobius"/>
    </source>
</evidence>
<feature type="transmembrane region" description="Helical" evidence="1">
    <location>
        <begin position="428"/>
        <end position="449"/>
    </location>
</feature>
<proteinExistence type="predicted"/>